<dbReference type="PROSITE" id="PS51257">
    <property type="entry name" value="PROKAR_LIPOPROTEIN"/>
    <property type="match status" value="1"/>
</dbReference>
<gene>
    <name evidence="1" type="ORF">BE04_30175</name>
</gene>
<comment type="caution">
    <text evidence="1">The sequence shown here is derived from an EMBL/GenBank/DDBJ whole genome shotgun (WGS) entry which is preliminary data.</text>
</comment>
<sequence>MKKSLVRLAIVGLLTGACFLDVEQRGAGVAHAKEPAASERRGGGFQGRFGWDASGTIVGQGNFVANGTFTFHRNGTLTATESGNLEGAYFSDTFTGTWTLDEDGTGTFTTVDSSGGVSVFDWVLTAQGQRGTAIARDAGDVTLLRMERQ</sequence>
<evidence type="ECO:0000313" key="1">
    <source>
        <dbReference type="EMBL" id="KYF60401.1"/>
    </source>
</evidence>
<name>A0A150PX73_SORCE</name>
<protein>
    <submittedName>
        <fullName evidence="1">Uncharacterized protein</fullName>
    </submittedName>
</protein>
<accession>A0A150PX73</accession>
<dbReference type="AlphaFoldDB" id="A0A150PX73"/>
<proteinExistence type="predicted"/>
<reference evidence="1 2" key="1">
    <citation type="submission" date="2014-02" db="EMBL/GenBank/DDBJ databases">
        <title>The small core and large imbalanced accessory genome model reveals a collaborative survival strategy of Sorangium cellulosum strains in nature.</title>
        <authorList>
            <person name="Han K."/>
            <person name="Peng R."/>
            <person name="Blom J."/>
            <person name="Li Y.-Z."/>
        </authorList>
    </citation>
    <scope>NUCLEOTIDE SEQUENCE [LARGE SCALE GENOMIC DNA]</scope>
    <source>
        <strain evidence="1 2">So0157-18</strain>
    </source>
</reference>
<dbReference type="EMBL" id="JELX01000934">
    <property type="protein sequence ID" value="KYF60401.1"/>
    <property type="molecule type" value="Genomic_DNA"/>
</dbReference>
<organism evidence="1 2">
    <name type="scientific">Sorangium cellulosum</name>
    <name type="common">Polyangium cellulosum</name>
    <dbReference type="NCBI Taxonomy" id="56"/>
    <lineage>
        <taxon>Bacteria</taxon>
        <taxon>Pseudomonadati</taxon>
        <taxon>Myxococcota</taxon>
        <taxon>Polyangia</taxon>
        <taxon>Polyangiales</taxon>
        <taxon>Polyangiaceae</taxon>
        <taxon>Sorangium</taxon>
    </lineage>
</organism>
<evidence type="ECO:0000313" key="2">
    <source>
        <dbReference type="Proteomes" id="UP000075604"/>
    </source>
</evidence>
<dbReference type="Proteomes" id="UP000075604">
    <property type="component" value="Unassembled WGS sequence"/>
</dbReference>